<gene>
    <name evidence="1" type="ORF">EYB31_02180</name>
</gene>
<dbReference type="PANTHER" id="PTHR39186">
    <property type="entry name" value="DUF2071 FAMILY PROTEIN"/>
    <property type="match status" value="1"/>
</dbReference>
<dbReference type="Proteomes" id="UP000293142">
    <property type="component" value="Unassembled WGS sequence"/>
</dbReference>
<reference evidence="1 2" key="1">
    <citation type="submission" date="2019-02" db="EMBL/GenBank/DDBJ databases">
        <title>Paenibacillus sp. nov., isolated from surface-sterilized tissue of Thalictrum simplex L.</title>
        <authorList>
            <person name="Tuo L."/>
        </authorList>
    </citation>
    <scope>NUCLEOTIDE SEQUENCE [LARGE SCALE GENOMIC DNA]</scope>
    <source>
        <strain evidence="1 2">N2SHLJ1</strain>
    </source>
</reference>
<name>A0A4Q9E2F4_9BACL</name>
<dbReference type="Gene3D" id="2.40.400.10">
    <property type="entry name" value="Acetoacetate decarboxylase-like"/>
    <property type="match status" value="1"/>
</dbReference>
<dbReference type="InterPro" id="IPR018644">
    <property type="entry name" value="DUF2071"/>
</dbReference>
<evidence type="ECO:0000313" key="1">
    <source>
        <dbReference type="EMBL" id="TBL81821.1"/>
    </source>
</evidence>
<comment type="caution">
    <text evidence="1">The sequence shown here is derived from an EMBL/GenBank/DDBJ whole genome shotgun (WGS) entry which is preliminary data.</text>
</comment>
<evidence type="ECO:0000313" key="2">
    <source>
        <dbReference type="Proteomes" id="UP000293142"/>
    </source>
</evidence>
<dbReference type="Pfam" id="PF09844">
    <property type="entry name" value="DUF2071"/>
    <property type="match status" value="1"/>
</dbReference>
<protein>
    <submittedName>
        <fullName evidence="1">DUF2071 domain-containing protein</fullName>
    </submittedName>
</protein>
<organism evidence="1 2">
    <name type="scientific">Paenibacillus thalictri</name>
    <dbReference type="NCBI Taxonomy" id="2527873"/>
    <lineage>
        <taxon>Bacteria</taxon>
        <taxon>Bacillati</taxon>
        <taxon>Bacillota</taxon>
        <taxon>Bacilli</taxon>
        <taxon>Bacillales</taxon>
        <taxon>Paenibacillaceae</taxon>
        <taxon>Paenibacillus</taxon>
    </lineage>
</organism>
<dbReference type="PANTHER" id="PTHR39186:SF1">
    <property type="entry name" value="DUF2071 DOMAIN-CONTAINING PROTEIN"/>
    <property type="match status" value="1"/>
</dbReference>
<dbReference type="SUPFAM" id="SSF160104">
    <property type="entry name" value="Acetoacetate decarboxylase-like"/>
    <property type="match status" value="1"/>
</dbReference>
<dbReference type="AlphaFoldDB" id="A0A4Q9E2F4"/>
<dbReference type="OrthoDB" id="150993at2"/>
<dbReference type="EMBL" id="SIRE01000002">
    <property type="protein sequence ID" value="TBL81821.1"/>
    <property type="molecule type" value="Genomic_DNA"/>
</dbReference>
<accession>A0A4Q9E2F4</accession>
<proteinExistence type="predicted"/>
<sequence length="249" mass="28680">MTHPLLLHTAHRPWPLPSRAYVMHQSWLDLLFVHWPIPCDTLRALIPAKFTLDTWDGTGWLGIVPFHMKNIRLRGLPPIPFTSAFPELNVRTYVTYQGKPGVYFFSLDARHRLAVEMARRLFHLSYLYAHIEVEHDPDGGIVYNSRRCDPRGKEALFAASYRPVSEVRNSLPGSHEHWLTERYCLYSTDKAGDVYRCDIHHVKWPLQTAEASITINSMAASHGIVLPDTPPLLHFARKLDVLIWGLERT</sequence>
<dbReference type="InterPro" id="IPR023375">
    <property type="entry name" value="ADC_dom_sf"/>
</dbReference>
<keyword evidence="2" id="KW-1185">Reference proteome</keyword>